<dbReference type="Gene3D" id="1.10.287.1150">
    <property type="entry name" value="TPP helical domain"/>
    <property type="match status" value="1"/>
</dbReference>
<dbReference type="InterPro" id="IPR032106">
    <property type="entry name" value="2-oxogl_dehyd_N"/>
</dbReference>
<protein>
    <recommendedName>
        <fullName evidence="6">2-oxoglutarate dehydrogenase, mitochondrial</fullName>
    </recommendedName>
    <alternativeName>
        <fullName evidence="7">2-oxoglutarate dehydrogenase complex component E1</fullName>
    </alternativeName>
</protein>
<dbReference type="InterPro" id="IPR011603">
    <property type="entry name" value="2oxoglutarate_DH_E1"/>
</dbReference>
<dbReference type="PANTHER" id="PTHR23152">
    <property type="entry name" value="2-OXOGLUTARATE DEHYDROGENASE"/>
    <property type="match status" value="1"/>
</dbReference>
<dbReference type="GO" id="GO:0045252">
    <property type="term" value="C:oxoglutarate dehydrogenase complex"/>
    <property type="evidence" value="ECO:0007669"/>
    <property type="project" value="TreeGrafter"/>
</dbReference>
<keyword evidence="4" id="KW-0786">Thiamine pyrophosphate</keyword>
<dbReference type="InterPro" id="IPR042179">
    <property type="entry name" value="KGD_C_sf"/>
</dbReference>
<comment type="similarity">
    <text evidence="2">Belongs to the alpha-ketoglutarate dehydrogenase family.</text>
</comment>
<dbReference type="Gene3D" id="3.40.50.12470">
    <property type="match status" value="1"/>
</dbReference>
<dbReference type="Proteomes" id="UP001239213">
    <property type="component" value="Unassembled WGS sequence"/>
</dbReference>
<proteinExistence type="inferred from homology"/>
<dbReference type="AlphaFoldDB" id="A0AAI9U652"/>
<name>A0AAI9U652_9PEZI</name>
<dbReference type="GO" id="GO:0006099">
    <property type="term" value="P:tricarboxylic acid cycle"/>
    <property type="evidence" value="ECO:0007669"/>
    <property type="project" value="TreeGrafter"/>
</dbReference>
<dbReference type="InterPro" id="IPR029061">
    <property type="entry name" value="THDP-binding"/>
</dbReference>
<evidence type="ECO:0000256" key="4">
    <source>
        <dbReference type="ARBA" id="ARBA00023052"/>
    </source>
</evidence>
<reference evidence="10" key="1">
    <citation type="submission" date="2016-11" db="EMBL/GenBank/DDBJ databases">
        <title>The genome sequence of Colletotrichum cuscutae.</title>
        <authorList>
            <person name="Baroncelli R."/>
        </authorList>
    </citation>
    <scope>NUCLEOTIDE SEQUENCE</scope>
    <source>
        <strain evidence="10">IMI 304802</strain>
    </source>
</reference>
<dbReference type="PANTHER" id="PTHR23152:SF4">
    <property type="entry name" value="2-OXOADIPATE DEHYDROGENASE COMPLEX COMPONENT E1"/>
    <property type="match status" value="1"/>
</dbReference>
<dbReference type="GO" id="GO:0004591">
    <property type="term" value="F:oxoglutarate dehydrogenase (succinyl-transferring) activity"/>
    <property type="evidence" value="ECO:0007669"/>
    <property type="project" value="TreeGrafter"/>
</dbReference>
<sequence length="279" mass="30967">MYLSWKKDPENVHVSWHTYFRNMEDPSVHSTQAFQPPPGIISPRHTPAIKSSLGADSSNVVDSLKTQNIVRAFQQYGHSAAKISPLGEVGNATVKPHDDIPSTTNLGKYGFTAADLDREIVLGPELLPHLAQEFKTMRLRDIIATCEKIYCGSIGVEYHHVSDPAKRQWVRERIEAYHTSPPPLKRRSRSSTTFGVLGFDYGYSLAAPDSLVVWEAQFGDFVNNAQVIVDQFISSGEAKWMLESSLVMSLPHGYDGQGPEHSSARLGRFLELGSEDGRA</sequence>
<evidence type="ECO:0000259" key="8">
    <source>
        <dbReference type="Pfam" id="PF02779"/>
    </source>
</evidence>
<evidence type="ECO:0000256" key="7">
    <source>
        <dbReference type="ARBA" id="ARBA00042984"/>
    </source>
</evidence>
<evidence type="ECO:0000256" key="5">
    <source>
        <dbReference type="ARBA" id="ARBA00037426"/>
    </source>
</evidence>
<comment type="function">
    <text evidence="5">The 2-oxoglutarate dehydrogenase complex catalyzes the overall conversion of 2-oxoglutarate to succinyl-CoA and CO(2). It contains multiple copies of three enzymatic components: 2-oxoglutarate dehydrogenase (E1), dihydrolipoamide succinyltransferase (E2) and lipoamide dehydrogenase (E3).</text>
</comment>
<feature type="domain" description="2-oxoglutarate dehydrogenase E1 component N-terminal" evidence="9">
    <location>
        <begin position="1"/>
        <end position="25"/>
    </location>
</feature>
<keyword evidence="3" id="KW-0560">Oxidoreductase</keyword>
<evidence type="ECO:0000256" key="6">
    <source>
        <dbReference type="ARBA" id="ARBA00040267"/>
    </source>
</evidence>
<dbReference type="EMBL" id="MPDP01000298">
    <property type="protein sequence ID" value="KAK1452408.1"/>
    <property type="molecule type" value="Genomic_DNA"/>
</dbReference>
<dbReference type="Gene3D" id="3.40.50.11610">
    <property type="entry name" value="Multifunctional 2-oxoglutarate metabolism enzyme, C-terminal domain"/>
    <property type="match status" value="1"/>
</dbReference>
<feature type="domain" description="Transketolase-like pyrimidine-binding" evidence="8">
    <location>
        <begin position="195"/>
        <end position="271"/>
    </location>
</feature>
<dbReference type="Pfam" id="PF02779">
    <property type="entry name" value="Transket_pyr"/>
    <property type="match status" value="1"/>
</dbReference>
<organism evidence="10 11">
    <name type="scientific">Colletotrichum cuscutae</name>
    <dbReference type="NCBI Taxonomy" id="1209917"/>
    <lineage>
        <taxon>Eukaryota</taxon>
        <taxon>Fungi</taxon>
        <taxon>Dikarya</taxon>
        <taxon>Ascomycota</taxon>
        <taxon>Pezizomycotina</taxon>
        <taxon>Sordariomycetes</taxon>
        <taxon>Hypocreomycetidae</taxon>
        <taxon>Glomerellales</taxon>
        <taxon>Glomerellaceae</taxon>
        <taxon>Colletotrichum</taxon>
        <taxon>Colletotrichum acutatum species complex</taxon>
    </lineage>
</organism>
<evidence type="ECO:0000259" key="9">
    <source>
        <dbReference type="Pfam" id="PF16078"/>
    </source>
</evidence>
<evidence type="ECO:0000256" key="3">
    <source>
        <dbReference type="ARBA" id="ARBA00023002"/>
    </source>
</evidence>
<keyword evidence="11" id="KW-1185">Reference proteome</keyword>
<evidence type="ECO:0000256" key="2">
    <source>
        <dbReference type="ARBA" id="ARBA00006936"/>
    </source>
</evidence>
<evidence type="ECO:0000256" key="1">
    <source>
        <dbReference type="ARBA" id="ARBA00001964"/>
    </source>
</evidence>
<dbReference type="GO" id="GO:0030976">
    <property type="term" value="F:thiamine pyrophosphate binding"/>
    <property type="evidence" value="ECO:0007669"/>
    <property type="project" value="InterPro"/>
</dbReference>
<gene>
    <name evidence="10" type="ORF">CCUS01_10899</name>
</gene>
<accession>A0AAI9U652</accession>
<dbReference type="GO" id="GO:0005829">
    <property type="term" value="C:cytosol"/>
    <property type="evidence" value="ECO:0007669"/>
    <property type="project" value="TreeGrafter"/>
</dbReference>
<dbReference type="InterPro" id="IPR005475">
    <property type="entry name" value="Transketolase-like_Pyr-bd"/>
</dbReference>
<comment type="caution">
    <text evidence="10">The sequence shown here is derived from an EMBL/GenBank/DDBJ whole genome shotgun (WGS) entry which is preliminary data.</text>
</comment>
<evidence type="ECO:0000313" key="11">
    <source>
        <dbReference type="Proteomes" id="UP001239213"/>
    </source>
</evidence>
<dbReference type="SUPFAM" id="SSF52518">
    <property type="entry name" value="Thiamin diphosphate-binding fold (THDP-binding)"/>
    <property type="match status" value="2"/>
</dbReference>
<evidence type="ECO:0000313" key="10">
    <source>
        <dbReference type="EMBL" id="KAK1452408.1"/>
    </source>
</evidence>
<dbReference type="Pfam" id="PF16078">
    <property type="entry name" value="2-oxogl_dehyd_N"/>
    <property type="match status" value="1"/>
</dbReference>
<comment type="cofactor">
    <cofactor evidence="1">
        <name>thiamine diphosphate</name>
        <dbReference type="ChEBI" id="CHEBI:58937"/>
    </cofactor>
</comment>